<comment type="caution">
    <text evidence="3">The sequence shown here is derived from an EMBL/GenBank/DDBJ whole genome shotgun (WGS) entry which is preliminary data.</text>
</comment>
<evidence type="ECO:0000313" key="4">
    <source>
        <dbReference type="Proteomes" id="UP001151760"/>
    </source>
</evidence>
<dbReference type="Pfam" id="PF14244">
    <property type="entry name" value="Retrotran_gag_3"/>
    <property type="match status" value="1"/>
</dbReference>
<dbReference type="EMBL" id="BQNB010016045">
    <property type="protein sequence ID" value="GJT47164.1"/>
    <property type="molecule type" value="Genomic_DNA"/>
</dbReference>
<evidence type="ECO:0000259" key="2">
    <source>
        <dbReference type="Pfam" id="PF14244"/>
    </source>
</evidence>
<feature type="compositionally biased region" description="Low complexity" evidence="1">
    <location>
        <begin position="210"/>
        <end position="221"/>
    </location>
</feature>
<organism evidence="3 4">
    <name type="scientific">Tanacetum coccineum</name>
    <dbReference type="NCBI Taxonomy" id="301880"/>
    <lineage>
        <taxon>Eukaryota</taxon>
        <taxon>Viridiplantae</taxon>
        <taxon>Streptophyta</taxon>
        <taxon>Embryophyta</taxon>
        <taxon>Tracheophyta</taxon>
        <taxon>Spermatophyta</taxon>
        <taxon>Magnoliopsida</taxon>
        <taxon>eudicotyledons</taxon>
        <taxon>Gunneridae</taxon>
        <taxon>Pentapetalae</taxon>
        <taxon>asterids</taxon>
        <taxon>campanulids</taxon>
        <taxon>Asterales</taxon>
        <taxon>Asteraceae</taxon>
        <taxon>Asteroideae</taxon>
        <taxon>Anthemideae</taxon>
        <taxon>Anthemidinae</taxon>
        <taxon>Tanacetum</taxon>
    </lineage>
</organism>
<protein>
    <submittedName>
        <fullName evidence="3">Ribonuclease H-like domain-containing protein</fullName>
    </submittedName>
</protein>
<gene>
    <name evidence="3" type="ORF">Tco_0955879</name>
</gene>
<feature type="domain" description="Retrotransposon Copia-like N-terminal" evidence="2">
    <location>
        <begin position="35"/>
        <end position="79"/>
    </location>
</feature>
<proteinExistence type="predicted"/>
<evidence type="ECO:0000313" key="3">
    <source>
        <dbReference type="EMBL" id="GJT47164.1"/>
    </source>
</evidence>
<dbReference type="PANTHER" id="PTHR34222:SF99">
    <property type="entry name" value="PROTEIN, PUTATIVE-RELATED"/>
    <property type="match status" value="1"/>
</dbReference>
<dbReference type="InterPro" id="IPR029472">
    <property type="entry name" value="Copia-like_N"/>
</dbReference>
<name>A0ABQ5E8F6_9ASTR</name>
<evidence type="ECO:0000256" key="1">
    <source>
        <dbReference type="SAM" id="MobiDB-lite"/>
    </source>
</evidence>
<keyword evidence="4" id="KW-1185">Reference proteome</keyword>
<reference evidence="3" key="2">
    <citation type="submission" date="2022-01" db="EMBL/GenBank/DDBJ databases">
        <authorList>
            <person name="Yamashiro T."/>
            <person name="Shiraishi A."/>
            <person name="Satake H."/>
            <person name="Nakayama K."/>
        </authorList>
    </citation>
    <scope>NUCLEOTIDE SEQUENCE</scope>
</reference>
<accession>A0ABQ5E8F6</accession>
<sequence>MSVHGDIDNEFVNDFVDDLVTLISRLDISNPLHLHPNDSTALTVVSIKLKGTKNYQVWSCAMLFASEGKNKIGFIDGSCRRSNNDEEELKETYDKVDGSNTFGLHHKIHTLRQNGSSIAEYYHRLNAPWKQFDAMIELHRCTCHAADHFKKHNQLMKLMQFLMGLDDSYMQIRSSILFRETLPDVRSAYATISSEESHRVDSGSIESEFNNGPRPNTVNNNKQGGGSSLVCEHCGFNGHSIDRCFKLIGYPADFGKKKSGQIFKNKNVSNNNDVGSSSSSGQYGRIIVDSGENQHVTHTDKELDNVYDISHLKIKVGHPNRTEAFIYKIENLKLSNGLVLYDVLVILEYCVTLIYVHKLAKDNKIFVTFDESRCYFLNQDLNLKNVMGIGNQCLVTLQTLF</sequence>
<dbReference type="Proteomes" id="UP001151760">
    <property type="component" value="Unassembled WGS sequence"/>
</dbReference>
<reference evidence="3" key="1">
    <citation type="journal article" date="2022" name="Int. J. Mol. Sci.">
        <title>Draft Genome of Tanacetum Coccineum: Genomic Comparison of Closely Related Tanacetum-Family Plants.</title>
        <authorList>
            <person name="Yamashiro T."/>
            <person name="Shiraishi A."/>
            <person name="Nakayama K."/>
            <person name="Satake H."/>
        </authorList>
    </citation>
    <scope>NUCLEOTIDE SEQUENCE</scope>
</reference>
<dbReference type="PANTHER" id="PTHR34222">
    <property type="entry name" value="GAG_PRE-INTEGRS DOMAIN-CONTAINING PROTEIN"/>
    <property type="match status" value="1"/>
</dbReference>
<feature type="region of interest" description="Disordered" evidence="1">
    <location>
        <begin position="196"/>
        <end position="221"/>
    </location>
</feature>